<feature type="compositionally biased region" description="Acidic residues" evidence="1">
    <location>
        <begin position="272"/>
        <end position="284"/>
    </location>
</feature>
<feature type="region of interest" description="Disordered" evidence="1">
    <location>
        <begin position="562"/>
        <end position="584"/>
    </location>
</feature>
<dbReference type="Proteomes" id="UP000509704">
    <property type="component" value="Chromosome 2"/>
</dbReference>
<feature type="compositionally biased region" description="Basic residues" evidence="1">
    <location>
        <begin position="1507"/>
        <end position="1519"/>
    </location>
</feature>
<name>A0A7H9AZJ9_ZYGMR</name>
<organism evidence="2 3">
    <name type="scientific">Zygotorulaspora mrakii</name>
    <name type="common">Zygosaccharomyces mrakii</name>
    <dbReference type="NCBI Taxonomy" id="42260"/>
    <lineage>
        <taxon>Eukaryota</taxon>
        <taxon>Fungi</taxon>
        <taxon>Dikarya</taxon>
        <taxon>Ascomycota</taxon>
        <taxon>Saccharomycotina</taxon>
        <taxon>Saccharomycetes</taxon>
        <taxon>Saccharomycetales</taxon>
        <taxon>Saccharomycetaceae</taxon>
        <taxon>Zygotorulaspora</taxon>
    </lineage>
</organism>
<keyword evidence="3" id="KW-1185">Reference proteome</keyword>
<feature type="region of interest" description="Disordered" evidence="1">
    <location>
        <begin position="739"/>
        <end position="810"/>
    </location>
</feature>
<feature type="region of interest" description="Disordered" evidence="1">
    <location>
        <begin position="328"/>
        <end position="407"/>
    </location>
</feature>
<accession>A0A7H9AZJ9</accession>
<dbReference type="EMBL" id="CP058605">
    <property type="protein sequence ID" value="QLG71149.1"/>
    <property type="molecule type" value="Genomic_DNA"/>
</dbReference>
<evidence type="ECO:0000313" key="3">
    <source>
        <dbReference type="Proteomes" id="UP000509704"/>
    </source>
</evidence>
<dbReference type="GeneID" id="59234810"/>
<feature type="compositionally biased region" description="Polar residues" evidence="1">
    <location>
        <begin position="59"/>
        <end position="69"/>
    </location>
</feature>
<gene>
    <name evidence="2" type="ORF">HG535_0B01870</name>
</gene>
<dbReference type="OrthoDB" id="4070768at2759"/>
<feature type="compositionally biased region" description="Basic and acidic residues" evidence="1">
    <location>
        <begin position="338"/>
        <end position="383"/>
    </location>
</feature>
<feature type="compositionally biased region" description="Acidic residues" evidence="1">
    <location>
        <begin position="1405"/>
        <end position="1423"/>
    </location>
</feature>
<sequence length="1538" mass="170686">MSSGFSDLNETNDNNLNLKIPTRNIERFSAVTSERNTTFARYTRRSTTYSKAYKRHRTSQPQKMSASQKTAHEDSSKALSWVGSLIKRGRSILSNLKEEDKTFEKQLREEAETHRLHEELVNNVLNDVDGEIVDATTGKGYGTDTSFKNFDGTLRDSFTDSGASKSEDDIENESCSENGLFVDLDQHEDEDRTEPETELNTVMNTNIHKVNESDKESIASATSIIILSDYEEKISADEPPNRHTTTNHIFEKVVDRNKLRDDYQDPIPSEVESTEEMDQDDESQSSESDSALSSTSSNSRFGHSSIPNGLEYNPMRMVFNESGHFDDYNSHTASDTSIPHHDELESKSPRISLDETRVDSQEESQKLKDKMDTASQTRIHESTAESLDISGVEAAENSSEQSVEESIARGEELFDLNNKTNEDKISADYVNKDEIYPTHVDYGHDNLHREDGAVSEGNSIEKSIRPANTEAMPQRLESLKGERVDTGINKDATKVPEVTNAYTTTHSMESANDGTHYELPGNIYDFEAIANLAMSQVLSANHLDLQAEDRIDADLGETSKIVQDSYNENPRSEHDYNGENQEDLSDGNIAVYTDDGTDTHQVSVHEGVEDSPKRTQMPLLRKIFKPDAAETDEDTTFSSAADETLYYSVDENLDLTSNSQELPVDEEKQMNLTYEIHFTGSAYSSASSEDNREVLEPPEYVSPLTENPFLTAYEGDPISLLQRTLASIGQAPKVCSQKMESTAESTQVQLEEEGSELWKDQGEKMSTNAIERETALNSGSNRSTTSDNVLKSEISVNNEQSRSERSLDASEGAGEILLEELESPVTPCHIVLTKPIIEDSDFENDSAVFENSFIAELKSGDDTIAEAIEDLYLVETDPVVEFPVISAEAFETSTAAFNIEELQAGDNSISIVEQGQLSFVIEEPIIELPDAMDEPSIIVEECDVYERAPSTKPLVSSTHNKNEQYYSNFLKKRSFFADEIEKDVKKGHYENKCSAATADGVNNPDIEVESSTKLEKGHGSKLDHRSLSMKVLSSPIRALGTIANHIKNVGNVASDFVKRIDAMDIEEDASSTAVTINESAEKKDQKVDQITANHEEHRKLQDEQLNEQQNELYHNDEKEPWLIKKEEGESADLATGLFDGDWKHEVLNNSNSTNQRDSALSVPSLTRLETSLSVARNGDGSQKSENTQDVISSIEHIQHISDIVDGTPLNLLKSDFLYSSVNNTDVVPHEELNMTVKEDGEAEITINLDKNLNDYLILDDKLNMDELRNEELNTTVQVGGEADITIISDNNTDNISISDEKLTNDEELSDEKMNNEVSKNEKMSSEKSLNDNIKVTGENAQEHSYPAAVSGVTTIDDFENVKSVDIISSSSGSESIRVSEISGSPSGINLTNVAALPDDLLSDPPSEDSPDSEPYDNNNEDADALSSVALEVAVMKQSDGSGKSDDLKTSAASEVLRDVEQEDFSGNDDASTSNEENLRLGMTSNVNNFKSRSKRKRSSHPALVGGKARKRARKLKKSKSNTSYYRNHRKQSKRGQTD</sequence>
<feature type="region of interest" description="Disordered" evidence="1">
    <location>
        <begin position="1306"/>
        <end position="1327"/>
    </location>
</feature>
<feature type="compositionally biased region" description="Polar residues" evidence="1">
    <location>
        <begin position="739"/>
        <end position="749"/>
    </location>
</feature>
<evidence type="ECO:0000256" key="1">
    <source>
        <dbReference type="SAM" id="MobiDB-lite"/>
    </source>
</evidence>
<feature type="compositionally biased region" description="Polar residues" evidence="1">
    <location>
        <begin position="764"/>
        <end position="800"/>
    </location>
</feature>
<reference evidence="2 3" key="1">
    <citation type="submission" date="2020-07" db="EMBL/GenBank/DDBJ databases">
        <title>The yeast mating-type switching endonuclease HO is a domesticated member of an unorthodox homing genetic element family.</title>
        <authorList>
            <person name="Coughlan A.Y."/>
            <person name="Lombardi L."/>
            <person name="Braun-Galleani S."/>
            <person name="Martos A.R."/>
            <person name="Galeote V."/>
            <person name="Bigey F."/>
            <person name="Dequin S."/>
            <person name="Byrne K.P."/>
            <person name="Wolfe K.H."/>
        </authorList>
    </citation>
    <scope>NUCLEOTIDE SEQUENCE [LARGE SCALE GENOMIC DNA]</scope>
    <source>
        <strain evidence="2 3">NRRL Y-6702</strain>
    </source>
</reference>
<proteinExistence type="predicted"/>
<evidence type="ECO:0000313" key="2">
    <source>
        <dbReference type="EMBL" id="QLG71149.1"/>
    </source>
</evidence>
<feature type="compositionally biased region" description="Low complexity" evidence="1">
    <location>
        <begin position="285"/>
        <end position="299"/>
    </location>
</feature>
<feature type="region of interest" description="Disordered" evidence="1">
    <location>
        <begin position="49"/>
        <end position="75"/>
    </location>
</feature>
<protein>
    <submittedName>
        <fullName evidence="2">Uncharacterized protein</fullName>
    </submittedName>
</protein>
<dbReference type="KEGG" id="zmk:HG535_0B01870"/>
<feature type="region of interest" description="Disordered" evidence="1">
    <location>
        <begin position="257"/>
        <end position="311"/>
    </location>
</feature>
<feature type="compositionally biased region" description="Basic residues" evidence="1">
    <location>
        <begin position="1526"/>
        <end position="1538"/>
    </location>
</feature>
<feature type="region of interest" description="Disordered" evidence="1">
    <location>
        <begin position="1397"/>
        <end position="1538"/>
    </location>
</feature>
<dbReference type="RefSeq" id="XP_037142877.1">
    <property type="nucleotide sequence ID" value="XM_037286982.1"/>
</dbReference>